<evidence type="ECO:0000256" key="3">
    <source>
        <dbReference type="ARBA" id="ARBA00023163"/>
    </source>
</evidence>
<dbReference type="PANTHER" id="PTHR39515:SF2">
    <property type="entry name" value="HTH-TYPE TRANSCRIPTIONAL REGULATOR RV0880"/>
    <property type="match status" value="1"/>
</dbReference>
<keyword evidence="7" id="KW-1185">Reference proteome</keyword>
<gene>
    <name evidence="6" type="ORF">V6R90_15245</name>
</gene>
<evidence type="ECO:0000313" key="6">
    <source>
        <dbReference type="EMBL" id="MEQ7848636.1"/>
    </source>
</evidence>
<feature type="region of interest" description="Disordered" evidence="4">
    <location>
        <begin position="1"/>
        <end position="21"/>
    </location>
</feature>
<keyword evidence="3" id="KW-0804">Transcription</keyword>
<dbReference type="EMBL" id="JBEGDP010000019">
    <property type="protein sequence ID" value="MEQ7848636.1"/>
    <property type="molecule type" value="Genomic_DNA"/>
</dbReference>
<proteinExistence type="predicted"/>
<keyword evidence="2" id="KW-0238">DNA-binding</keyword>
<evidence type="ECO:0000259" key="5">
    <source>
        <dbReference type="PROSITE" id="PS50995"/>
    </source>
</evidence>
<accession>A0ABV1P1I5</accession>
<dbReference type="InterPro" id="IPR036388">
    <property type="entry name" value="WH-like_DNA-bd_sf"/>
</dbReference>
<name>A0ABV1P1I5_9ACTN</name>
<keyword evidence="1" id="KW-0805">Transcription regulation</keyword>
<dbReference type="RefSeq" id="WP_349805160.1">
    <property type="nucleotide sequence ID" value="NZ_JBEGDP010000019.1"/>
</dbReference>
<evidence type="ECO:0000256" key="2">
    <source>
        <dbReference type="ARBA" id="ARBA00023125"/>
    </source>
</evidence>
<dbReference type="PROSITE" id="PS50995">
    <property type="entry name" value="HTH_MARR_2"/>
    <property type="match status" value="1"/>
</dbReference>
<protein>
    <submittedName>
        <fullName evidence="6">MarR family transcriptional regulator</fullName>
    </submittedName>
</protein>
<dbReference type="InterPro" id="IPR000835">
    <property type="entry name" value="HTH_MarR-typ"/>
</dbReference>
<dbReference type="Gene3D" id="1.10.10.10">
    <property type="entry name" value="Winged helix-like DNA-binding domain superfamily/Winged helix DNA-binding domain"/>
    <property type="match status" value="1"/>
</dbReference>
<dbReference type="SMART" id="SM00347">
    <property type="entry name" value="HTH_MARR"/>
    <property type="match status" value="1"/>
</dbReference>
<comment type="caution">
    <text evidence="6">The sequence shown here is derived from an EMBL/GenBank/DDBJ whole genome shotgun (WGS) entry which is preliminary data.</text>
</comment>
<dbReference type="InterPro" id="IPR052526">
    <property type="entry name" value="HTH-type_Bedaq_tolerance"/>
</dbReference>
<sequence length="157" mass="16724">MDDETAAPAPGTGTRERENDELRALSNDLVVHAARLVRAVRRQHPFPAGIRVLSLLDEHGATGVSALAALDRCSQPTMSNAVSQLVERGWVGKQPSPDDGRSTLVALSEAGCQELRRTRDLNASVVAERVAAGPHTTEDLATAVAVLRDLLDTEKGI</sequence>
<evidence type="ECO:0000256" key="1">
    <source>
        <dbReference type="ARBA" id="ARBA00023015"/>
    </source>
</evidence>
<evidence type="ECO:0000313" key="7">
    <source>
        <dbReference type="Proteomes" id="UP001482520"/>
    </source>
</evidence>
<dbReference type="PANTHER" id="PTHR39515">
    <property type="entry name" value="CONSERVED PROTEIN"/>
    <property type="match status" value="1"/>
</dbReference>
<dbReference type="Pfam" id="PF01047">
    <property type="entry name" value="MarR"/>
    <property type="match status" value="1"/>
</dbReference>
<dbReference type="PROSITE" id="PS01117">
    <property type="entry name" value="HTH_MARR_1"/>
    <property type="match status" value="1"/>
</dbReference>
<dbReference type="InterPro" id="IPR023187">
    <property type="entry name" value="Tscrpt_reg_MarR-type_CS"/>
</dbReference>
<feature type="domain" description="HTH marR-type" evidence="5">
    <location>
        <begin position="15"/>
        <end position="152"/>
    </location>
</feature>
<dbReference type="InterPro" id="IPR036390">
    <property type="entry name" value="WH_DNA-bd_sf"/>
</dbReference>
<reference evidence="6 7" key="1">
    <citation type="submission" date="2024-02" db="EMBL/GenBank/DDBJ databases">
        <title>Full genome sequence of Nocardioides kribbensis.</title>
        <authorList>
            <person name="Poletto B.L."/>
            <person name="Silva G."/>
            <person name="Galante D."/>
            <person name="Campos K.R."/>
            <person name="Santos M.B.N."/>
            <person name="Sacchi C.T."/>
        </authorList>
    </citation>
    <scope>NUCLEOTIDE SEQUENCE [LARGE SCALE GENOMIC DNA]</scope>
    <source>
        <strain evidence="6 7">O4R</strain>
    </source>
</reference>
<dbReference type="Proteomes" id="UP001482520">
    <property type="component" value="Unassembled WGS sequence"/>
</dbReference>
<evidence type="ECO:0000256" key="4">
    <source>
        <dbReference type="SAM" id="MobiDB-lite"/>
    </source>
</evidence>
<dbReference type="SUPFAM" id="SSF46785">
    <property type="entry name" value="Winged helix' DNA-binding domain"/>
    <property type="match status" value="1"/>
</dbReference>
<organism evidence="6 7">
    <name type="scientific">Nocardioides kribbensis</name>
    <dbReference type="NCBI Taxonomy" id="305517"/>
    <lineage>
        <taxon>Bacteria</taxon>
        <taxon>Bacillati</taxon>
        <taxon>Actinomycetota</taxon>
        <taxon>Actinomycetes</taxon>
        <taxon>Propionibacteriales</taxon>
        <taxon>Nocardioidaceae</taxon>
        <taxon>Nocardioides</taxon>
    </lineage>
</organism>